<dbReference type="GO" id="GO:0006302">
    <property type="term" value="P:double-strand break repair"/>
    <property type="evidence" value="ECO:0007669"/>
    <property type="project" value="UniProtKB-ARBA"/>
</dbReference>
<dbReference type="Pfam" id="PF03834">
    <property type="entry name" value="Rad10"/>
    <property type="match status" value="1"/>
</dbReference>
<evidence type="ECO:0000256" key="7">
    <source>
        <dbReference type="SAM" id="MobiDB-lite"/>
    </source>
</evidence>
<proteinExistence type="inferred from homology"/>
<dbReference type="GO" id="GO:0003697">
    <property type="term" value="F:single-stranded DNA binding"/>
    <property type="evidence" value="ECO:0007669"/>
    <property type="project" value="TreeGrafter"/>
</dbReference>
<accession>A0A316Z8Z2</accession>
<dbReference type="PANTHER" id="PTHR12749">
    <property type="entry name" value="EXCISION REPAIR CROSS-COMPLEMENTING 1 ERCC1"/>
    <property type="match status" value="1"/>
</dbReference>
<dbReference type="OrthoDB" id="10262814at2759"/>
<dbReference type="GO" id="GO:0003684">
    <property type="term" value="F:damaged DNA binding"/>
    <property type="evidence" value="ECO:0007669"/>
    <property type="project" value="InterPro"/>
</dbReference>
<dbReference type="InterPro" id="IPR047260">
    <property type="entry name" value="ERCC1-like_central_dom"/>
</dbReference>
<keyword evidence="10" id="KW-1185">Reference proteome</keyword>
<dbReference type="GO" id="GO:0006312">
    <property type="term" value="P:mitotic recombination"/>
    <property type="evidence" value="ECO:0007669"/>
    <property type="project" value="TreeGrafter"/>
</dbReference>
<dbReference type="Proteomes" id="UP000245946">
    <property type="component" value="Unassembled WGS sequence"/>
</dbReference>
<sequence length="406" mass="43543">MASTPGGSGSGSGNGSAPITAHAPRPKVQQLRPTNKVAAPPAGADAAAGPSVPRAGPRIVNASAAASPQQQQPGATSAVPRTGPRVVTGQGAGNNVLVNACQKGNPLLQHIRLGWEFAEIIPDYQVGVAAGALFLSLRYHRLHPEYIHSRIEKMRGKFSLRILLVMCDVDTHEAAMRELTKVALVNHYTIIVAWSAEEAGRYIETYKSQETRAPDLIRGRVDDEYMAHLQHTLTSVRGVNKTDVVTLATNFGSLKRMSDATYEELGMCPGFGDVKAKRLREAFTQPFRVGETRLGRERGMQMGERGMGIDEVAELEASAAEAAAAETTGVSERQREVAREKNGTPAPPRPPPREQQDVMTAAELGAGDDNDEAEAMESFMQMSEEEQLALALAMSVAPDEDLAEEG</sequence>
<dbReference type="GO" id="GO:0070522">
    <property type="term" value="C:ERCC4-ERCC1 complex"/>
    <property type="evidence" value="ECO:0007669"/>
    <property type="project" value="TreeGrafter"/>
</dbReference>
<dbReference type="GO" id="GO:0000110">
    <property type="term" value="C:nucleotide-excision repair factor 1 complex"/>
    <property type="evidence" value="ECO:0007669"/>
    <property type="project" value="TreeGrafter"/>
</dbReference>
<feature type="compositionally biased region" description="Acidic residues" evidence="7">
    <location>
        <begin position="366"/>
        <end position="375"/>
    </location>
</feature>
<evidence type="ECO:0000256" key="2">
    <source>
        <dbReference type="ARBA" id="ARBA00008283"/>
    </source>
</evidence>
<gene>
    <name evidence="9" type="ORF">FA09DRAFT_319780</name>
</gene>
<feature type="compositionally biased region" description="Basic and acidic residues" evidence="7">
    <location>
        <begin position="332"/>
        <end position="342"/>
    </location>
</feature>
<dbReference type="FunFam" id="3.40.50.10130:FF:000001">
    <property type="entry name" value="DNA excision repair protein ERCC-1"/>
    <property type="match status" value="1"/>
</dbReference>
<dbReference type="InterPro" id="IPR010994">
    <property type="entry name" value="RuvA_2-like"/>
</dbReference>
<dbReference type="PANTHER" id="PTHR12749:SF0">
    <property type="entry name" value="DNA EXCISION REPAIR PROTEIN ERCC-1"/>
    <property type="match status" value="1"/>
</dbReference>
<organism evidence="9 10">
    <name type="scientific">Tilletiopsis washingtonensis</name>
    <dbReference type="NCBI Taxonomy" id="58919"/>
    <lineage>
        <taxon>Eukaryota</taxon>
        <taxon>Fungi</taxon>
        <taxon>Dikarya</taxon>
        <taxon>Basidiomycota</taxon>
        <taxon>Ustilaginomycotina</taxon>
        <taxon>Exobasidiomycetes</taxon>
        <taxon>Entylomatales</taxon>
        <taxon>Entylomatales incertae sedis</taxon>
        <taxon>Tilletiopsis</taxon>
    </lineage>
</organism>
<dbReference type="Gene3D" id="3.40.50.10130">
    <property type="match status" value="1"/>
</dbReference>
<comment type="similarity">
    <text evidence="2">Belongs to the ERCC1/RAD10/SWI10 family.</text>
</comment>
<dbReference type="Gene3D" id="1.10.150.20">
    <property type="entry name" value="5' to 3' exonuclease, C-terminal subdomain"/>
    <property type="match status" value="1"/>
</dbReference>
<dbReference type="RefSeq" id="XP_025597691.1">
    <property type="nucleotide sequence ID" value="XM_025740954.1"/>
</dbReference>
<dbReference type="NCBIfam" id="TIGR00597">
    <property type="entry name" value="rad10"/>
    <property type="match status" value="1"/>
</dbReference>
<keyword evidence="5" id="KW-0234">DNA repair</keyword>
<feature type="compositionally biased region" description="Low complexity" evidence="7">
    <location>
        <begin position="62"/>
        <end position="73"/>
    </location>
</feature>
<feature type="region of interest" description="Disordered" evidence="7">
    <location>
        <begin position="1"/>
        <end position="87"/>
    </location>
</feature>
<dbReference type="Pfam" id="PF14520">
    <property type="entry name" value="HHH_5"/>
    <property type="match status" value="1"/>
</dbReference>
<dbReference type="SUPFAM" id="SSF47781">
    <property type="entry name" value="RuvA domain 2-like"/>
    <property type="match status" value="1"/>
</dbReference>
<dbReference type="InterPro" id="IPR011335">
    <property type="entry name" value="Restrct_endonuc-II-like"/>
</dbReference>
<feature type="region of interest" description="Disordered" evidence="7">
    <location>
        <begin position="319"/>
        <end position="386"/>
    </location>
</feature>
<comment type="subcellular location">
    <subcellularLocation>
        <location evidence="1">Nucleus</location>
    </subcellularLocation>
</comment>
<reference evidence="9 10" key="1">
    <citation type="journal article" date="2018" name="Mol. Biol. Evol.">
        <title>Broad Genomic Sampling Reveals a Smut Pathogenic Ancestry of the Fungal Clade Ustilaginomycotina.</title>
        <authorList>
            <person name="Kijpornyongpan T."/>
            <person name="Mondo S.J."/>
            <person name="Barry K."/>
            <person name="Sandor L."/>
            <person name="Lee J."/>
            <person name="Lipzen A."/>
            <person name="Pangilinan J."/>
            <person name="LaButti K."/>
            <person name="Hainaut M."/>
            <person name="Henrissat B."/>
            <person name="Grigoriev I.V."/>
            <person name="Spatafora J.W."/>
            <person name="Aime M.C."/>
        </authorList>
    </citation>
    <scope>NUCLEOTIDE SEQUENCE [LARGE SCALE GENOMIC DNA]</scope>
    <source>
        <strain evidence="9 10">MCA 4186</strain>
    </source>
</reference>
<feature type="compositionally biased region" description="Low complexity" evidence="7">
    <location>
        <begin position="38"/>
        <end position="50"/>
    </location>
</feature>
<evidence type="ECO:0000256" key="3">
    <source>
        <dbReference type="ARBA" id="ARBA00022763"/>
    </source>
</evidence>
<dbReference type="SUPFAM" id="SSF52980">
    <property type="entry name" value="Restriction endonuclease-like"/>
    <property type="match status" value="1"/>
</dbReference>
<keyword evidence="4" id="KW-0238">DNA-binding</keyword>
<dbReference type="STRING" id="58919.A0A316Z8Z2"/>
<feature type="compositionally biased region" description="Gly residues" evidence="7">
    <location>
        <begin position="1"/>
        <end position="14"/>
    </location>
</feature>
<name>A0A316Z8Z2_9BASI</name>
<evidence type="ECO:0000256" key="6">
    <source>
        <dbReference type="ARBA" id="ARBA00023242"/>
    </source>
</evidence>
<dbReference type="AlphaFoldDB" id="A0A316Z8Z2"/>
<dbReference type="GeneID" id="37268498"/>
<evidence type="ECO:0000256" key="5">
    <source>
        <dbReference type="ARBA" id="ARBA00023204"/>
    </source>
</evidence>
<dbReference type="EMBL" id="KZ819295">
    <property type="protein sequence ID" value="PWN97412.1"/>
    <property type="molecule type" value="Genomic_DNA"/>
</dbReference>
<protein>
    <recommendedName>
        <fullName evidence="8">ERCC1-like central domain-containing protein</fullName>
    </recommendedName>
</protein>
<keyword evidence="6" id="KW-0539">Nucleus</keyword>
<evidence type="ECO:0000259" key="8">
    <source>
        <dbReference type="Pfam" id="PF03834"/>
    </source>
</evidence>
<dbReference type="InterPro" id="IPR004579">
    <property type="entry name" value="ERCC1/RAD10/SWI10"/>
</dbReference>
<feature type="domain" description="ERCC1-like central" evidence="8">
    <location>
        <begin position="96"/>
        <end position="207"/>
    </location>
</feature>
<evidence type="ECO:0000313" key="10">
    <source>
        <dbReference type="Proteomes" id="UP000245946"/>
    </source>
</evidence>
<dbReference type="CDD" id="cd22325">
    <property type="entry name" value="ERCC1_C-like"/>
    <property type="match status" value="1"/>
</dbReference>
<evidence type="ECO:0000256" key="4">
    <source>
        <dbReference type="ARBA" id="ARBA00023125"/>
    </source>
</evidence>
<evidence type="ECO:0000256" key="1">
    <source>
        <dbReference type="ARBA" id="ARBA00004123"/>
    </source>
</evidence>
<dbReference type="GO" id="GO:0070914">
    <property type="term" value="P:UV-damage excision repair"/>
    <property type="evidence" value="ECO:0007669"/>
    <property type="project" value="TreeGrafter"/>
</dbReference>
<keyword evidence="3" id="KW-0227">DNA damage</keyword>
<evidence type="ECO:0000313" key="9">
    <source>
        <dbReference type="EMBL" id="PWN97412.1"/>
    </source>
</evidence>